<dbReference type="EMBL" id="CAUYUJ010000651">
    <property type="protein sequence ID" value="CAK0791761.1"/>
    <property type="molecule type" value="Genomic_DNA"/>
</dbReference>
<organism evidence="3 4">
    <name type="scientific">Prorocentrum cordatum</name>
    <dbReference type="NCBI Taxonomy" id="2364126"/>
    <lineage>
        <taxon>Eukaryota</taxon>
        <taxon>Sar</taxon>
        <taxon>Alveolata</taxon>
        <taxon>Dinophyceae</taxon>
        <taxon>Prorocentrales</taxon>
        <taxon>Prorocentraceae</taxon>
        <taxon>Prorocentrum</taxon>
    </lineage>
</organism>
<dbReference type="Proteomes" id="UP001189429">
    <property type="component" value="Unassembled WGS sequence"/>
</dbReference>
<reference evidence="3" key="1">
    <citation type="submission" date="2023-10" db="EMBL/GenBank/DDBJ databases">
        <authorList>
            <person name="Chen Y."/>
            <person name="Shah S."/>
            <person name="Dougan E. K."/>
            <person name="Thang M."/>
            <person name="Chan C."/>
        </authorList>
    </citation>
    <scope>NUCLEOTIDE SEQUENCE [LARGE SCALE GENOMIC DNA]</scope>
</reference>
<gene>
    <name evidence="3" type="ORF">PCOR1329_LOCUS2564</name>
</gene>
<feature type="transmembrane region" description="Helical" evidence="2">
    <location>
        <begin position="125"/>
        <end position="149"/>
    </location>
</feature>
<feature type="compositionally biased region" description="Low complexity" evidence="1">
    <location>
        <begin position="15"/>
        <end position="24"/>
    </location>
</feature>
<name>A0ABN9PH05_9DINO</name>
<evidence type="ECO:0000313" key="4">
    <source>
        <dbReference type="Proteomes" id="UP001189429"/>
    </source>
</evidence>
<comment type="caution">
    <text evidence="3">The sequence shown here is derived from an EMBL/GenBank/DDBJ whole genome shotgun (WGS) entry which is preliminary data.</text>
</comment>
<protein>
    <submittedName>
        <fullName evidence="3">Uncharacterized protein</fullName>
    </submittedName>
</protein>
<proteinExistence type="predicted"/>
<sequence>MQSVRAAMLPAGLEAQPQAAAGRAVPRRRRRAAPSAADAQGPPRDRGGAGRRRLRGGGGRPAPQVRGAGGALAGRGRAGRAAGEQLRDTGWPGLALHVVIFSAWVGLSLPTTVMEVATGFVWGAAWGFFASLLCKTIGSVIAFVVVLLLRQRLGWEAPRTPS</sequence>
<evidence type="ECO:0000256" key="1">
    <source>
        <dbReference type="SAM" id="MobiDB-lite"/>
    </source>
</evidence>
<keyword evidence="2" id="KW-0472">Membrane</keyword>
<feature type="compositionally biased region" description="Low complexity" evidence="1">
    <location>
        <begin position="33"/>
        <end position="42"/>
    </location>
</feature>
<evidence type="ECO:0000313" key="3">
    <source>
        <dbReference type="EMBL" id="CAK0791761.1"/>
    </source>
</evidence>
<evidence type="ECO:0000256" key="2">
    <source>
        <dbReference type="SAM" id="Phobius"/>
    </source>
</evidence>
<keyword evidence="4" id="KW-1185">Reference proteome</keyword>
<feature type="transmembrane region" description="Helical" evidence="2">
    <location>
        <begin position="94"/>
        <end position="113"/>
    </location>
</feature>
<feature type="region of interest" description="Disordered" evidence="1">
    <location>
        <begin position="1"/>
        <end position="76"/>
    </location>
</feature>
<keyword evidence="2" id="KW-1133">Transmembrane helix</keyword>
<accession>A0ABN9PH05</accession>
<keyword evidence="2" id="KW-0812">Transmembrane</keyword>